<keyword evidence="3" id="KW-1185">Reference proteome</keyword>
<proteinExistence type="predicted"/>
<organism evidence="2 3">
    <name type="scientific">Shinella yambaruensis</name>
    <dbReference type="NCBI Taxonomy" id="415996"/>
    <lineage>
        <taxon>Bacteria</taxon>
        <taxon>Pseudomonadati</taxon>
        <taxon>Pseudomonadota</taxon>
        <taxon>Alphaproteobacteria</taxon>
        <taxon>Hyphomicrobiales</taxon>
        <taxon>Rhizobiaceae</taxon>
        <taxon>Shinella</taxon>
    </lineage>
</organism>
<dbReference type="RefSeq" id="WP_245082965.1">
    <property type="nucleotide sequence ID" value="NZ_BSOP01000069.1"/>
</dbReference>
<evidence type="ECO:0000313" key="2">
    <source>
        <dbReference type="EMBL" id="GLR55126.1"/>
    </source>
</evidence>
<dbReference type="InterPro" id="IPR053802">
    <property type="entry name" value="DUF6950"/>
</dbReference>
<dbReference type="Pfam" id="PF22262">
    <property type="entry name" value="DUF6950"/>
    <property type="match status" value="1"/>
</dbReference>
<comment type="caution">
    <text evidence="2">The sequence shown here is derived from an EMBL/GenBank/DDBJ whole genome shotgun (WGS) entry which is preliminary data.</text>
</comment>
<accession>A0ABQ5ZTP7</accession>
<sequence>MPDIAAFLASLAREPFCYGRTDCALVLGRWWAENHGCDPAAHLIATYHDGDACGAVLAKHGGLLRLVRDLCRTVGARRTANPKPGDIAVVRFGNAHFGAIRTISGKWAIKCTDGLTITTRCRPLMIWSI</sequence>
<evidence type="ECO:0000259" key="1">
    <source>
        <dbReference type="Pfam" id="PF22262"/>
    </source>
</evidence>
<protein>
    <recommendedName>
        <fullName evidence="1">DUF6950 domain-containing protein</fullName>
    </recommendedName>
</protein>
<dbReference type="EMBL" id="BSOP01000069">
    <property type="protein sequence ID" value="GLR55126.1"/>
    <property type="molecule type" value="Genomic_DNA"/>
</dbReference>
<dbReference type="Proteomes" id="UP001156702">
    <property type="component" value="Unassembled WGS sequence"/>
</dbReference>
<reference evidence="3" key="1">
    <citation type="journal article" date="2019" name="Int. J. Syst. Evol. Microbiol.">
        <title>The Global Catalogue of Microorganisms (GCM) 10K type strain sequencing project: providing services to taxonomists for standard genome sequencing and annotation.</title>
        <authorList>
            <consortium name="The Broad Institute Genomics Platform"/>
            <consortium name="The Broad Institute Genome Sequencing Center for Infectious Disease"/>
            <person name="Wu L."/>
            <person name="Ma J."/>
        </authorList>
    </citation>
    <scope>NUCLEOTIDE SEQUENCE [LARGE SCALE GENOMIC DNA]</scope>
    <source>
        <strain evidence="3">NBRC 102122</strain>
    </source>
</reference>
<name>A0ABQ5ZTP7_9HYPH</name>
<feature type="domain" description="DUF6950" evidence="1">
    <location>
        <begin position="4"/>
        <end position="128"/>
    </location>
</feature>
<gene>
    <name evidence="2" type="ORF">GCM10007923_63470</name>
</gene>
<evidence type="ECO:0000313" key="3">
    <source>
        <dbReference type="Proteomes" id="UP001156702"/>
    </source>
</evidence>